<dbReference type="Proteomes" id="UP000027439">
    <property type="component" value="Unassembled WGS sequence"/>
</dbReference>
<evidence type="ECO:0000313" key="7">
    <source>
        <dbReference type="EMBL" id="KDR33450.1"/>
    </source>
</evidence>
<dbReference type="Proteomes" id="UP000597138">
    <property type="component" value="Unassembled WGS sequence"/>
</dbReference>
<evidence type="ECO:0000313" key="8">
    <source>
        <dbReference type="Proteomes" id="UP000027439"/>
    </source>
</evidence>
<evidence type="ECO:0000256" key="1">
    <source>
        <dbReference type="ARBA" id="ARBA00004496"/>
    </source>
</evidence>
<reference evidence="7 8" key="2">
    <citation type="submission" date="2014-03" db="EMBL/GenBank/DDBJ databases">
        <title>Draft Genome Sequences of Four Burkholderia Strains.</title>
        <authorList>
            <person name="Liu X.Y."/>
            <person name="Li C.X."/>
            <person name="Xu J.H."/>
        </authorList>
    </citation>
    <scope>NUCLEOTIDE SEQUENCE [LARGE SCALE GENOMIC DNA]</scope>
    <source>
        <strain evidence="7 8">R27</strain>
    </source>
</reference>
<proteinExistence type="inferred from homology"/>
<protein>
    <recommendedName>
        <fullName evidence="4">Malonate decarboxylase acyl carrier protein</fullName>
    </recommendedName>
</protein>
<reference evidence="6" key="4">
    <citation type="submission" date="2024-05" db="EMBL/GenBank/DDBJ databases">
        <authorList>
            <person name="Sun Q."/>
            <person name="Zhou Y."/>
        </authorList>
    </citation>
    <scope>NUCLEOTIDE SEQUENCE</scope>
    <source>
        <strain evidence="6">CGMCC 1.11013</strain>
    </source>
</reference>
<comment type="caution">
    <text evidence="7">The sequence shown here is derived from an EMBL/GenBank/DDBJ whole genome shotgun (WGS) entry which is preliminary data.</text>
</comment>
<dbReference type="RefSeq" id="WP_035966638.1">
    <property type="nucleotide sequence ID" value="NZ_BMEG01000004.1"/>
</dbReference>
<name>A0A069NYJ9_9BURK</name>
<evidence type="ECO:0000313" key="6">
    <source>
        <dbReference type="EMBL" id="GGD71720.1"/>
    </source>
</evidence>
<accession>A0A069NYJ9</accession>
<dbReference type="AlphaFoldDB" id="A0A069NYJ9"/>
<keyword evidence="3 5" id="KW-0597">Phosphoprotein</keyword>
<dbReference type="eggNOG" id="COG3052">
    <property type="taxonomic scope" value="Bacteria"/>
</dbReference>
<evidence type="ECO:0000256" key="5">
    <source>
        <dbReference type="PIRSR" id="PIRSR609662-50"/>
    </source>
</evidence>
<feature type="modified residue" description="O-(phosphoribosyl dephospho-coenzyme A)serine" evidence="5">
    <location>
        <position position="25"/>
    </location>
</feature>
<reference evidence="6" key="1">
    <citation type="journal article" date="2014" name="Int. J. Syst. Evol. Microbiol.">
        <title>Complete genome of a new Firmicutes species belonging to the dominant human colonic microbiota ('Ruminococcus bicirculans') reveals two chromosomes and a selective capacity to utilize plant glucans.</title>
        <authorList>
            <consortium name="NISC Comparative Sequencing Program"/>
            <person name="Wegmann U."/>
            <person name="Louis P."/>
            <person name="Goesmann A."/>
            <person name="Henrissat B."/>
            <person name="Duncan S.H."/>
            <person name="Flint H.J."/>
        </authorList>
    </citation>
    <scope>NUCLEOTIDE SEQUENCE</scope>
    <source>
        <strain evidence="6">CGMCC 1.11013</strain>
    </source>
</reference>
<reference evidence="9" key="3">
    <citation type="journal article" date="2019" name="Int. J. Syst. Evol. Microbiol.">
        <title>The Global Catalogue of Microorganisms (GCM) 10K type strain sequencing project: providing services to taxonomists for standard genome sequencing and annotation.</title>
        <authorList>
            <consortium name="The Broad Institute Genomics Platform"/>
            <consortium name="The Broad Institute Genome Sequencing Center for Infectious Disease"/>
            <person name="Wu L."/>
            <person name="Ma J."/>
        </authorList>
    </citation>
    <scope>NUCLEOTIDE SEQUENCE [LARGE SCALE GENOMIC DNA]</scope>
    <source>
        <strain evidence="9">CGMCC 1.11013</strain>
    </source>
</reference>
<dbReference type="Pfam" id="PF06857">
    <property type="entry name" value="ACP"/>
    <property type="match status" value="1"/>
</dbReference>
<dbReference type="HAMAP" id="MF_00710">
    <property type="entry name" value="Malonate_deCO2ase_dsu"/>
    <property type="match status" value="1"/>
</dbReference>
<evidence type="ECO:0000256" key="4">
    <source>
        <dbReference type="NCBIfam" id="TIGR03130"/>
    </source>
</evidence>
<dbReference type="GO" id="GO:0005737">
    <property type="term" value="C:cytoplasm"/>
    <property type="evidence" value="ECO:0007669"/>
    <property type="project" value="UniProtKB-SubCell"/>
</dbReference>
<dbReference type="InterPro" id="IPR023439">
    <property type="entry name" value="Mal_deCO2ase/Cit_lyase_ACP"/>
</dbReference>
<dbReference type="NCBIfam" id="NF002293">
    <property type="entry name" value="PRK01220.1"/>
    <property type="match status" value="1"/>
</dbReference>
<comment type="subcellular location">
    <subcellularLocation>
        <location evidence="1">Cytoplasm</location>
    </subcellularLocation>
</comment>
<evidence type="ECO:0000256" key="2">
    <source>
        <dbReference type="ARBA" id="ARBA00022490"/>
    </source>
</evidence>
<comment type="PTM">
    <text evidence="5">Covalently binds the prosthetic group of malonate decarboxylase.</text>
</comment>
<dbReference type="STRING" id="1071679.BG57_07930"/>
<sequence length="102" mass="10649">MENIVLEFPAGQPAQGRALVGVVASGDLEVLLEANTAHRTVVKITTSVDGKGRLWEAVLERIFGDGSLPAAKLEINDAGATPGVVQLRIGQVFEQLKTNGGA</sequence>
<evidence type="ECO:0000256" key="3">
    <source>
        <dbReference type="ARBA" id="ARBA00022553"/>
    </source>
</evidence>
<dbReference type="InterPro" id="IPR009662">
    <property type="entry name" value="Malonate_deCO2ase_dsu"/>
</dbReference>
<keyword evidence="2" id="KW-0963">Cytoplasm</keyword>
<organism evidence="7 8">
    <name type="scientific">Caballeronia grimmiae</name>
    <dbReference type="NCBI Taxonomy" id="1071679"/>
    <lineage>
        <taxon>Bacteria</taxon>
        <taxon>Pseudomonadati</taxon>
        <taxon>Pseudomonadota</taxon>
        <taxon>Betaproteobacteria</taxon>
        <taxon>Burkholderiales</taxon>
        <taxon>Burkholderiaceae</taxon>
        <taxon>Caballeronia</taxon>
    </lineage>
</organism>
<gene>
    <name evidence="6" type="primary">mdcC</name>
    <name evidence="7" type="ORF">BG57_07930</name>
    <name evidence="6" type="ORF">GCM10010985_27760</name>
</gene>
<dbReference type="EMBL" id="BMEG01000004">
    <property type="protein sequence ID" value="GGD71720.1"/>
    <property type="molecule type" value="Genomic_DNA"/>
</dbReference>
<keyword evidence="9" id="KW-1185">Reference proteome</keyword>
<evidence type="ECO:0000313" key="9">
    <source>
        <dbReference type="Proteomes" id="UP000597138"/>
    </source>
</evidence>
<dbReference type="OrthoDB" id="120290at2"/>
<dbReference type="EMBL" id="JFHE01000016">
    <property type="protein sequence ID" value="KDR33450.1"/>
    <property type="molecule type" value="Genomic_DNA"/>
</dbReference>
<dbReference type="NCBIfam" id="TIGR03130">
    <property type="entry name" value="malonate_delta"/>
    <property type="match status" value="1"/>
</dbReference>